<comment type="similarity">
    <text evidence="3">Belongs to the UDP-galactopyranose/dTDP-fucopyranose mutase family.</text>
</comment>
<evidence type="ECO:0000256" key="2">
    <source>
        <dbReference type="ARBA" id="ARBA00004776"/>
    </source>
</evidence>
<proteinExistence type="inferred from homology"/>
<dbReference type="FunFam" id="3.40.50.720:FF:000422">
    <property type="entry name" value="UDP-galactopyranose mutase"/>
    <property type="match status" value="1"/>
</dbReference>
<dbReference type="OrthoDB" id="9769600at2"/>
<comment type="pathway">
    <text evidence="2">Cell wall biogenesis; cell wall polysaccharide biosynthesis.</text>
</comment>
<evidence type="ECO:0000313" key="19">
    <source>
        <dbReference type="Proteomes" id="UP000188551"/>
    </source>
</evidence>
<evidence type="ECO:0000313" key="17">
    <source>
        <dbReference type="EMBL" id="OOC07312.1"/>
    </source>
</evidence>
<protein>
    <recommendedName>
        <fullName evidence="12">UDP-galactopyranose mutase</fullName>
        <ecNumber evidence="11">5.4.99.9</ecNumber>
    </recommendedName>
    <alternativeName>
        <fullName evidence="13">UDP-GALP mutase</fullName>
    </alternativeName>
    <alternativeName>
        <fullName evidence="14">Uridine 5-diphosphate galactopyranose mutase</fullName>
    </alternativeName>
</protein>
<dbReference type="SUPFAM" id="SSF54373">
    <property type="entry name" value="FAD-linked reductases, C-terminal domain"/>
    <property type="match status" value="1"/>
</dbReference>
<dbReference type="PATRIC" id="fig|1238180.3.peg.93"/>
<evidence type="ECO:0000256" key="13">
    <source>
        <dbReference type="ARBA" id="ARBA00076188"/>
    </source>
</evidence>
<keyword evidence="8" id="KW-0961">Cell wall biogenesis/degradation</keyword>
<evidence type="ECO:0000256" key="9">
    <source>
        <dbReference type="ARBA" id="ARBA00050658"/>
    </source>
</evidence>
<name>M2PZN3_9PSEU</name>
<evidence type="ECO:0000256" key="3">
    <source>
        <dbReference type="ARBA" id="ARBA00009321"/>
    </source>
</evidence>
<evidence type="ECO:0000313" key="16">
    <source>
        <dbReference type="EMBL" id="EMD30108.1"/>
    </source>
</evidence>
<reference evidence="16 18" key="1">
    <citation type="submission" date="2012-10" db="EMBL/GenBank/DDBJ databases">
        <title>Genome assembly of Amycolatopsis azurea DSM 43854.</title>
        <authorList>
            <person name="Khatri I."/>
            <person name="Kaur I."/>
            <person name="Subramanian S."/>
            <person name="Mayilraj S."/>
        </authorList>
    </citation>
    <scope>NUCLEOTIDE SEQUENCE [LARGE SCALE GENOMIC DNA]</scope>
    <source>
        <strain evidence="16 18">DSM 43854</strain>
    </source>
</reference>
<keyword evidence="19" id="KW-1185">Reference proteome</keyword>
<dbReference type="PANTHER" id="PTHR21197">
    <property type="entry name" value="UDP-GALACTOPYRANOSE MUTASE"/>
    <property type="match status" value="1"/>
</dbReference>
<comment type="caution">
    <text evidence="16">The sequence shown here is derived from an EMBL/GenBank/DDBJ whole genome shotgun (WGS) entry which is preliminary data.</text>
</comment>
<evidence type="ECO:0000256" key="5">
    <source>
        <dbReference type="ARBA" id="ARBA00022630"/>
    </source>
</evidence>
<comment type="cofactor">
    <cofactor evidence="1">
        <name>FAD</name>
        <dbReference type="ChEBI" id="CHEBI:57692"/>
    </cofactor>
</comment>
<accession>M2PZN3</accession>
<dbReference type="GO" id="GO:0050660">
    <property type="term" value="F:flavin adenine dinucleotide binding"/>
    <property type="evidence" value="ECO:0007669"/>
    <property type="project" value="TreeGrafter"/>
</dbReference>
<keyword evidence="5" id="KW-0285">Flavoprotein</keyword>
<dbReference type="GO" id="GO:0005829">
    <property type="term" value="C:cytosol"/>
    <property type="evidence" value="ECO:0007669"/>
    <property type="project" value="TreeGrafter"/>
</dbReference>
<feature type="domain" description="UDP-galactopyranose mutase C-terminal" evidence="15">
    <location>
        <begin position="166"/>
        <end position="374"/>
    </location>
</feature>
<dbReference type="InterPro" id="IPR004379">
    <property type="entry name" value="UDP-GALP_mutase"/>
</dbReference>
<dbReference type="NCBIfam" id="TIGR00031">
    <property type="entry name" value="UDP-GALP_mutase"/>
    <property type="match status" value="1"/>
</dbReference>
<comment type="function">
    <text evidence="10">Catalyzes the interconversion through a 2-keto intermediate of uridine diphosphogalactopyranose (UDP-GalP) into uridine diphosphogalactofuranose (UDP-GalF) which is a key building block for cell wall construction in Mycobacterium tuberculosis.</text>
</comment>
<reference evidence="17 19" key="2">
    <citation type="submission" date="2017-02" db="EMBL/GenBank/DDBJ databases">
        <title>Amycolatopsis azurea DSM 43854 draft genome.</title>
        <authorList>
            <person name="Mayilraj S."/>
        </authorList>
    </citation>
    <scope>NUCLEOTIDE SEQUENCE [LARGE SCALE GENOMIC DNA]</scope>
    <source>
        <strain evidence="17 19">DSM 43854</strain>
    </source>
</reference>
<dbReference type="RefSeq" id="WP_005149608.1">
    <property type="nucleotide sequence ID" value="NZ_ANMG01000001.1"/>
</dbReference>
<dbReference type="PANTHER" id="PTHR21197:SF0">
    <property type="entry name" value="UDP-GALACTOPYRANOSE MUTASE"/>
    <property type="match status" value="1"/>
</dbReference>
<comment type="catalytic activity">
    <reaction evidence="9">
        <text>UDP-alpha-D-galactose = UDP-alpha-D-galactofuranose</text>
        <dbReference type="Rhea" id="RHEA:24132"/>
        <dbReference type="ChEBI" id="CHEBI:66914"/>
        <dbReference type="ChEBI" id="CHEBI:66915"/>
        <dbReference type="EC" id="5.4.99.9"/>
    </reaction>
</comment>
<evidence type="ECO:0000256" key="12">
    <source>
        <dbReference type="ARBA" id="ARBA00069801"/>
    </source>
</evidence>
<evidence type="ECO:0000259" key="15">
    <source>
        <dbReference type="Pfam" id="PF03275"/>
    </source>
</evidence>
<dbReference type="GO" id="GO:0071555">
    <property type="term" value="P:cell wall organization"/>
    <property type="evidence" value="ECO:0007669"/>
    <property type="project" value="UniProtKB-KW"/>
</dbReference>
<evidence type="ECO:0000313" key="18">
    <source>
        <dbReference type="Proteomes" id="UP000014137"/>
    </source>
</evidence>
<keyword evidence="6" id="KW-0274">FAD</keyword>
<evidence type="ECO:0000256" key="7">
    <source>
        <dbReference type="ARBA" id="ARBA00023235"/>
    </source>
</evidence>
<evidence type="ECO:0000256" key="4">
    <source>
        <dbReference type="ARBA" id="ARBA00011881"/>
    </source>
</evidence>
<dbReference type="Pfam" id="PF03275">
    <property type="entry name" value="GLF"/>
    <property type="match status" value="1"/>
</dbReference>
<evidence type="ECO:0000256" key="11">
    <source>
        <dbReference type="ARBA" id="ARBA00066867"/>
    </source>
</evidence>
<evidence type="ECO:0000256" key="14">
    <source>
        <dbReference type="ARBA" id="ARBA00082076"/>
    </source>
</evidence>
<dbReference type="Proteomes" id="UP000188551">
    <property type="component" value="Unassembled WGS sequence"/>
</dbReference>
<dbReference type="EMBL" id="MUXN01000005">
    <property type="protein sequence ID" value="OOC07312.1"/>
    <property type="molecule type" value="Genomic_DNA"/>
</dbReference>
<dbReference type="EMBL" id="ANMG01000001">
    <property type="protein sequence ID" value="EMD30108.1"/>
    <property type="molecule type" value="Genomic_DNA"/>
</dbReference>
<comment type="subunit">
    <text evidence="4">Homotetramer.</text>
</comment>
<dbReference type="Proteomes" id="UP000014137">
    <property type="component" value="Unassembled WGS sequence"/>
</dbReference>
<dbReference type="FunFam" id="3.40.50.720:FF:000397">
    <property type="entry name" value="UDP-galactopyranose mutase"/>
    <property type="match status" value="1"/>
</dbReference>
<dbReference type="Pfam" id="PF13450">
    <property type="entry name" value="NAD_binding_8"/>
    <property type="match status" value="1"/>
</dbReference>
<evidence type="ECO:0000256" key="1">
    <source>
        <dbReference type="ARBA" id="ARBA00001974"/>
    </source>
</evidence>
<dbReference type="GO" id="GO:0008767">
    <property type="term" value="F:UDP-galactopyranose mutase activity"/>
    <property type="evidence" value="ECO:0007669"/>
    <property type="project" value="UniProtKB-EC"/>
</dbReference>
<sequence length="408" mass="46675">MSAHTNPDKITEADFAGYDLIVVGSGFFGLTVAERAAAELGKKVLVLERRHHIGGNAYSEAEPETGIEVHRYGAHLFHTSNKRVWEYVNRFTSFTGYQHRVFAKVKDQVYSFPMNLGLINEFFGKSHTPDEARELIAKQSSEFETANAQNLEEKAISLVGRPLYEAFIRGYTAKQWENDPKNLGADIITRLPVRYTFDNRYFNDTYEGLPVDGYTAWLEKMAEHENIEVRLNVDYFDVREHIPAGTPTVYTGPLDRYFGYSEGRFSWRTVDFESEVVETGDFQGTSVVNYNDEEVPYTRIIEFRHFHPERKHYPNDKTVVFREYSRFAGEADEPYYPINTPENREKLEAYRELAKAEAKDKNVLFGGRLGTYKYLDMHMAIGSALSAFDNKIAPHLTDGAPLDGSLDA</sequence>
<dbReference type="AlphaFoldDB" id="M2PZN3"/>
<organism evidence="16 18">
    <name type="scientific">Amycolatopsis azurea DSM 43854</name>
    <dbReference type="NCBI Taxonomy" id="1238180"/>
    <lineage>
        <taxon>Bacteria</taxon>
        <taxon>Bacillati</taxon>
        <taxon>Actinomycetota</taxon>
        <taxon>Actinomycetes</taxon>
        <taxon>Pseudonocardiales</taxon>
        <taxon>Pseudonocardiaceae</taxon>
        <taxon>Amycolatopsis</taxon>
    </lineage>
</organism>
<dbReference type="EC" id="5.4.99.9" evidence="11"/>
<evidence type="ECO:0000256" key="8">
    <source>
        <dbReference type="ARBA" id="ARBA00023316"/>
    </source>
</evidence>
<gene>
    <name evidence="17" type="ORF">B0293_09155</name>
    <name evidence="16" type="ORF">C791_0093</name>
</gene>
<dbReference type="SUPFAM" id="SSF51971">
    <property type="entry name" value="Nucleotide-binding domain"/>
    <property type="match status" value="1"/>
</dbReference>
<dbReference type="FunFam" id="3.40.50.720:FF:000354">
    <property type="entry name" value="UDP-galactopyranose mutase"/>
    <property type="match status" value="1"/>
</dbReference>
<dbReference type="InterPro" id="IPR015899">
    <property type="entry name" value="UDP-GalPyranose_mutase_C"/>
</dbReference>
<evidence type="ECO:0000256" key="10">
    <source>
        <dbReference type="ARBA" id="ARBA00057226"/>
    </source>
</evidence>
<dbReference type="Gene3D" id="3.40.50.720">
    <property type="entry name" value="NAD(P)-binding Rossmann-like Domain"/>
    <property type="match status" value="3"/>
</dbReference>
<evidence type="ECO:0000256" key="6">
    <source>
        <dbReference type="ARBA" id="ARBA00022827"/>
    </source>
</evidence>
<keyword evidence="7" id="KW-0413">Isomerase</keyword>